<dbReference type="Proteomes" id="UP001145021">
    <property type="component" value="Unassembled WGS sequence"/>
</dbReference>
<sequence>MTDQHEPSSDEFVKTYIAQLKTKLAANPVKPDATADISLLKMDAEAPKDRRRFYTAKQIEEIAMEECAECEYAWRKCSIDPPTIFDKFLGCRRLRQQYYMCMDKAREEVKKRSGKEPLFASSK</sequence>
<name>A0A9W7XN42_9FUNG</name>
<keyword evidence="2" id="KW-1185">Reference proteome</keyword>
<organism evidence="1 2">
    <name type="scientific">Coemansia asiatica</name>
    <dbReference type="NCBI Taxonomy" id="1052880"/>
    <lineage>
        <taxon>Eukaryota</taxon>
        <taxon>Fungi</taxon>
        <taxon>Fungi incertae sedis</taxon>
        <taxon>Zoopagomycota</taxon>
        <taxon>Kickxellomycotina</taxon>
        <taxon>Kickxellomycetes</taxon>
        <taxon>Kickxellales</taxon>
        <taxon>Kickxellaceae</taxon>
        <taxon>Coemansia</taxon>
    </lineage>
</organism>
<dbReference type="AlphaFoldDB" id="A0A9W7XN42"/>
<proteinExistence type="predicted"/>
<comment type="caution">
    <text evidence="1">The sequence shown here is derived from an EMBL/GenBank/DDBJ whole genome shotgun (WGS) entry which is preliminary data.</text>
</comment>
<accession>A0A9W7XN42</accession>
<dbReference type="EMBL" id="JANBOH010000045">
    <property type="protein sequence ID" value="KAJ1646921.1"/>
    <property type="molecule type" value="Genomic_DNA"/>
</dbReference>
<evidence type="ECO:0000313" key="2">
    <source>
        <dbReference type="Proteomes" id="UP001145021"/>
    </source>
</evidence>
<protein>
    <submittedName>
        <fullName evidence="1">Uncharacterized protein</fullName>
    </submittedName>
</protein>
<evidence type="ECO:0000313" key="1">
    <source>
        <dbReference type="EMBL" id="KAJ1646921.1"/>
    </source>
</evidence>
<gene>
    <name evidence="1" type="ORF">LPJ64_001665</name>
</gene>
<reference evidence="1" key="1">
    <citation type="submission" date="2022-07" db="EMBL/GenBank/DDBJ databases">
        <title>Phylogenomic reconstructions and comparative analyses of Kickxellomycotina fungi.</title>
        <authorList>
            <person name="Reynolds N.K."/>
            <person name="Stajich J.E."/>
            <person name="Barry K."/>
            <person name="Grigoriev I.V."/>
            <person name="Crous P."/>
            <person name="Smith M.E."/>
        </authorList>
    </citation>
    <scope>NUCLEOTIDE SEQUENCE</scope>
    <source>
        <strain evidence="1">NBRC 105413</strain>
    </source>
</reference>